<protein>
    <submittedName>
        <fullName evidence="2">Helix-turn-helix domain-containing protein</fullName>
    </submittedName>
</protein>
<organism evidence="2 3">
    <name type="scientific">Clostridium perfringens</name>
    <dbReference type="NCBI Taxonomy" id="1502"/>
    <lineage>
        <taxon>Bacteria</taxon>
        <taxon>Bacillati</taxon>
        <taxon>Bacillota</taxon>
        <taxon>Clostridia</taxon>
        <taxon>Eubacteriales</taxon>
        <taxon>Clostridiaceae</taxon>
        <taxon>Clostridium</taxon>
    </lineage>
</organism>
<gene>
    <name evidence="2" type="ORF">GNF81_06160</name>
</gene>
<evidence type="ECO:0000313" key="3">
    <source>
        <dbReference type="Proteomes" id="UP001289066"/>
    </source>
</evidence>
<sequence>MPVILDIKDIMRILRIGKNTALDLMHKEGFPSFKIGGKWLIHQDKFNEWLLEQG</sequence>
<feature type="domain" description="Helix-turn-helix" evidence="1">
    <location>
        <begin position="5"/>
        <end position="53"/>
    </location>
</feature>
<dbReference type="InterPro" id="IPR041657">
    <property type="entry name" value="HTH_17"/>
</dbReference>
<comment type="caution">
    <text evidence="2">The sequence shown here is derived from an EMBL/GenBank/DDBJ whole genome shotgun (WGS) entry which is preliminary data.</text>
</comment>
<dbReference type="Pfam" id="PF12728">
    <property type="entry name" value="HTH_17"/>
    <property type="match status" value="1"/>
</dbReference>
<evidence type="ECO:0000313" key="2">
    <source>
        <dbReference type="EMBL" id="MDZ5032384.1"/>
    </source>
</evidence>
<dbReference type="RefSeq" id="WP_080549698.1">
    <property type="nucleotide sequence ID" value="NZ_CABPRK010000007.1"/>
</dbReference>
<dbReference type="AlphaFoldDB" id="A0AAW9IQF7"/>
<accession>A0AAW9IQF7</accession>
<evidence type="ECO:0000259" key="1">
    <source>
        <dbReference type="Pfam" id="PF12728"/>
    </source>
</evidence>
<name>A0AAW9IQF7_CLOPF</name>
<dbReference type="Proteomes" id="UP001289066">
    <property type="component" value="Unassembled WGS sequence"/>
</dbReference>
<proteinExistence type="predicted"/>
<dbReference type="EMBL" id="WNVG01000014">
    <property type="protein sequence ID" value="MDZ5032384.1"/>
    <property type="molecule type" value="Genomic_DNA"/>
</dbReference>
<reference evidence="2" key="1">
    <citation type="submission" date="2019-11" db="EMBL/GenBank/DDBJ databases">
        <title>Characterization of Clostridium perfringens isolates from swine manure treated agricultural soils.</title>
        <authorList>
            <person name="Wushke S.T."/>
        </authorList>
    </citation>
    <scope>NUCLEOTIDE SEQUENCE</scope>
    <source>
        <strain evidence="2">X15</strain>
    </source>
</reference>